<dbReference type="KEGG" id="mets:DK389_16145"/>
<name>A0A2U8W6R0_9HYPH</name>
<accession>A0A2U8W6R0</accession>
<dbReference type="Proteomes" id="UP000245926">
    <property type="component" value="Chromosome"/>
</dbReference>
<dbReference type="EMBL" id="CP029550">
    <property type="protein sequence ID" value="AWN41759.1"/>
    <property type="molecule type" value="Genomic_DNA"/>
</dbReference>
<sequence>MVSDPAAALGAQAGTQPNRIHDNALGVDLHGLMLNQSVTDNGVGVSGAGTLGGVSLGQANEILRNGVGVQAFTGAIQYNRIGYNGTGVAATADQPVIGNLIYKNTQVGLEISGVSGVRAAANTIYAPEGDAVRVESGARDAEILSSLLWVGTGYDLYVADDSQIGFFSDYNTLHAEAGGRLVHWAKDYTDILDWQVDLARFDLHSVGRTAINPELSAAPFVDRGQDDYQLVGLVAGQRTSNLSLDAGSPFALRDTAQSAGNLLANPRFDSGLSGWVVSGGASAVTTSSPTVPSYLQAAQLPSSFARQQIDLIAAGLTADQIDRMGGGQPLQLLFGGRIASDGTGQGSLNLSFYDQGGALLATRTVVADEAAGRWQLVGDRLDIPTGARTAILTFEADTANGTFTNSFGLTGPS</sequence>
<dbReference type="Gene3D" id="2.60.120.260">
    <property type="entry name" value="Galactose-binding domain-like"/>
    <property type="match status" value="1"/>
</dbReference>
<dbReference type="RefSeq" id="WP_109891077.1">
    <property type="nucleotide sequence ID" value="NZ_CP029550.1"/>
</dbReference>
<evidence type="ECO:0000313" key="2">
    <source>
        <dbReference type="Proteomes" id="UP000245926"/>
    </source>
</evidence>
<gene>
    <name evidence="1" type="ORF">DK389_16145</name>
</gene>
<dbReference type="OrthoDB" id="1523755at2"/>
<reference evidence="2" key="1">
    <citation type="submission" date="2018-05" db="EMBL/GenBank/DDBJ databases">
        <title>Complete Genome Sequence of Methylobacterium sp. 17SD2-17.</title>
        <authorList>
            <person name="Srinivasan S."/>
        </authorList>
    </citation>
    <scope>NUCLEOTIDE SEQUENCE [LARGE SCALE GENOMIC DNA]</scope>
    <source>
        <strain evidence="2">17SD2-17</strain>
    </source>
</reference>
<dbReference type="Gene3D" id="2.160.20.10">
    <property type="entry name" value="Single-stranded right-handed beta-helix, Pectin lyase-like"/>
    <property type="match status" value="1"/>
</dbReference>
<dbReference type="AlphaFoldDB" id="A0A2U8W6R0"/>
<protein>
    <submittedName>
        <fullName evidence="1">Uncharacterized protein</fullName>
    </submittedName>
</protein>
<keyword evidence="2" id="KW-1185">Reference proteome</keyword>
<proteinExistence type="predicted"/>
<evidence type="ECO:0000313" key="1">
    <source>
        <dbReference type="EMBL" id="AWN41759.1"/>
    </source>
</evidence>
<dbReference type="InterPro" id="IPR012334">
    <property type="entry name" value="Pectin_lyas_fold"/>
</dbReference>
<organism evidence="1 2">
    <name type="scientific">Methylobacterium durans</name>
    <dbReference type="NCBI Taxonomy" id="2202825"/>
    <lineage>
        <taxon>Bacteria</taxon>
        <taxon>Pseudomonadati</taxon>
        <taxon>Pseudomonadota</taxon>
        <taxon>Alphaproteobacteria</taxon>
        <taxon>Hyphomicrobiales</taxon>
        <taxon>Methylobacteriaceae</taxon>
        <taxon>Methylobacterium</taxon>
    </lineage>
</organism>